<dbReference type="EMBL" id="JANHOH010000003">
    <property type="protein sequence ID" value="MCQ6959337.1"/>
    <property type="molecule type" value="Genomic_DNA"/>
</dbReference>
<evidence type="ECO:0008006" key="3">
    <source>
        <dbReference type="Google" id="ProtNLM"/>
    </source>
</evidence>
<organism evidence="1 2">
    <name type="scientific">Mucilaginibacter aquariorum</name>
    <dbReference type="NCBI Taxonomy" id="2967225"/>
    <lineage>
        <taxon>Bacteria</taxon>
        <taxon>Pseudomonadati</taxon>
        <taxon>Bacteroidota</taxon>
        <taxon>Sphingobacteriia</taxon>
        <taxon>Sphingobacteriales</taxon>
        <taxon>Sphingobacteriaceae</taxon>
        <taxon>Mucilaginibacter</taxon>
    </lineage>
</organism>
<evidence type="ECO:0000313" key="1">
    <source>
        <dbReference type="EMBL" id="MCQ6959337.1"/>
    </source>
</evidence>
<proteinExistence type="predicted"/>
<sequence>MRRLSYFLLSVLLVLSFTKVKGQGQEVRVDFYKDPFLVKVDNSVLIDLPQQLSAEAFIKSYTAINAGNYQPIIDSLVSYKQEHQLNDWLYYQLIRRVAQQISPKEVNYGRYTFYKWFMLNKSGYDARLALSHQKLTFYVYNNEDISDIPYFMVDGKQFVCLNYHDYAKADLNNDPPIPVNIPIAAATKAFSYKVTMMPDFKPEHDIEKQMSFVYDHKTYSFKIKLNTDQEKAFNNYPSVSFETYFNIPLSKETYGSLIPLLKKNMKGMDEKKGVDYLMRFTRYAFLYENDNDNFGKEKRLSPGETLASNYSDCDDRAALFFYLVKEIYNLPMIALLYPTHITMAVEFSKPIGDPIVYKGKAYSVCEPTPQAENLGIGQLSAKLKNTPYHIVYAYEPLHK</sequence>
<keyword evidence="2" id="KW-1185">Reference proteome</keyword>
<comment type="caution">
    <text evidence="1">The sequence shown here is derived from an EMBL/GenBank/DDBJ whole genome shotgun (WGS) entry which is preliminary data.</text>
</comment>
<name>A0ABT1T452_9SPHI</name>
<gene>
    <name evidence="1" type="ORF">NPE20_15275</name>
</gene>
<reference evidence="1 2" key="1">
    <citation type="submission" date="2022-07" db="EMBL/GenBank/DDBJ databases">
        <title>Mucilaginibacter sp. JC4.</title>
        <authorList>
            <person name="Le V."/>
            <person name="Ko S.-R."/>
            <person name="Ahn C.-Y."/>
            <person name="Oh H.-M."/>
        </authorList>
    </citation>
    <scope>NUCLEOTIDE SEQUENCE [LARGE SCALE GENOMIC DNA]</scope>
    <source>
        <strain evidence="1 2">JC4</strain>
    </source>
</reference>
<dbReference type="RefSeq" id="WP_256539534.1">
    <property type="nucleotide sequence ID" value="NZ_JANHOH010000003.1"/>
</dbReference>
<accession>A0ABT1T452</accession>
<dbReference type="Proteomes" id="UP001204376">
    <property type="component" value="Unassembled WGS sequence"/>
</dbReference>
<evidence type="ECO:0000313" key="2">
    <source>
        <dbReference type="Proteomes" id="UP001204376"/>
    </source>
</evidence>
<protein>
    <recommendedName>
        <fullName evidence="3">Transglutaminase domain-containing protein</fullName>
    </recommendedName>
</protein>